<dbReference type="Pfam" id="PF00270">
    <property type="entry name" value="DEAD"/>
    <property type="match status" value="1"/>
</dbReference>
<protein>
    <submittedName>
        <fullName evidence="12">CRISPR-associated helicase Cas3</fullName>
    </submittedName>
</protein>
<dbReference type="InterPro" id="IPR038257">
    <property type="entry name" value="CRISPR-assoc_Cas3_HD_sf"/>
</dbReference>
<comment type="caution">
    <text evidence="12">The sequence shown here is derived from an EMBL/GenBank/DDBJ whole genome shotgun (WGS) entry which is preliminary data.</text>
</comment>
<dbReference type="Pfam" id="PF18395">
    <property type="entry name" value="Cas3_C"/>
    <property type="match status" value="1"/>
</dbReference>
<dbReference type="PROSITE" id="PS51192">
    <property type="entry name" value="HELICASE_ATP_BIND_1"/>
    <property type="match status" value="1"/>
</dbReference>
<evidence type="ECO:0000256" key="7">
    <source>
        <dbReference type="ARBA" id="ARBA00022806"/>
    </source>
</evidence>
<keyword evidence="4" id="KW-0479">Metal-binding</keyword>
<dbReference type="CDD" id="cd09641">
    <property type="entry name" value="Cas3''_I"/>
    <property type="match status" value="1"/>
</dbReference>
<keyword evidence="7" id="KW-0347">Helicase</keyword>
<dbReference type="SMART" id="SM00490">
    <property type="entry name" value="HELICc"/>
    <property type="match status" value="1"/>
</dbReference>
<keyword evidence="8" id="KW-0067">ATP-binding</keyword>
<evidence type="ECO:0000313" key="13">
    <source>
        <dbReference type="Proteomes" id="UP000070422"/>
    </source>
</evidence>
<dbReference type="SMART" id="SM00487">
    <property type="entry name" value="DEXDc"/>
    <property type="match status" value="1"/>
</dbReference>
<dbReference type="PROSITE" id="PS51643">
    <property type="entry name" value="HD_CAS3"/>
    <property type="match status" value="1"/>
</dbReference>
<evidence type="ECO:0000256" key="3">
    <source>
        <dbReference type="ARBA" id="ARBA00022722"/>
    </source>
</evidence>
<dbReference type="InterPro" id="IPR011545">
    <property type="entry name" value="DEAD/DEAH_box_helicase_dom"/>
</dbReference>
<dbReference type="InterPro" id="IPR050547">
    <property type="entry name" value="DEAD_box_RNA_helicases"/>
</dbReference>
<feature type="domain" description="Helicase ATP-binding" evidence="10">
    <location>
        <begin position="298"/>
        <end position="502"/>
    </location>
</feature>
<evidence type="ECO:0000256" key="2">
    <source>
        <dbReference type="ARBA" id="ARBA00009046"/>
    </source>
</evidence>
<dbReference type="AlphaFoldDB" id="A0A133XUA4"/>
<dbReference type="GO" id="GO:0051607">
    <property type="term" value="P:defense response to virus"/>
    <property type="evidence" value="ECO:0007669"/>
    <property type="project" value="UniProtKB-KW"/>
</dbReference>
<feature type="domain" description="HD Cas3-type" evidence="11">
    <location>
        <begin position="17"/>
        <end position="230"/>
    </location>
</feature>
<dbReference type="Gene3D" id="3.40.50.300">
    <property type="entry name" value="P-loop containing nucleotide triphosphate hydrolases"/>
    <property type="match status" value="2"/>
</dbReference>
<dbReference type="GO" id="GO:0003723">
    <property type="term" value="F:RNA binding"/>
    <property type="evidence" value="ECO:0007669"/>
    <property type="project" value="TreeGrafter"/>
</dbReference>
<comment type="similarity">
    <text evidence="2">In the central section; belongs to the CRISPR-associated helicase Cas3 family.</text>
</comment>
<evidence type="ECO:0000256" key="4">
    <source>
        <dbReference type="ARBA" id="ARBA00022723"/>
    </source>
</evidence>
<evidence type="ECO:0000259" key="11">
    <source>
        <dbReference type="PROSITE" id="PS51643"/>
    </source>
</evidence>
<dbReference type="PANTHER" id="PTHR47963">
    <property type="entry name" value="DEAD-BOX ATP-DEPENDENT RNA HELICASE 47, MITOCHONDRIAL"/>
    <property type="match status" value="1"/>
</dbReference>
<dbReference type="Gene3D" id="1.10.3210.30">
    <property type="match status" value="1"/>
</dbReference>
<dbReference type="InterPro" id="IPR014001">
    <property type="entry name" value="Helicase_ATP-bd"/>
</dbReference>
<evidence type="ECO:0000256" key="5">
    <source>
        <dbReference type="ARBA" id="ARBA00022741"/>
    </source>
</evidence>
<dbReference type="PATRIC" id="fig|87541.4.peg.1266"/>
<dbReference type="InterPro" id="IPR041372">
    <property type="entry name" value="Cas3_C"/>
</dbReference>
<dbReference type="InterPro" id="IPR027417">
    <property type="entry name" value="P-loop_NTPase"/>
</dbReference>
<sequence length="921" mass="104998">MEAVKAAWAKKRIDSSGQFKWLSLYDHLRDTRGIAGLIWEHWLSSGQKDYLLKNSQADDEDQIKRLYLFLAGIHDLGKLLPAFLIQEGYNSSADLKNLLLDKLEAVGFSGISELKLQFRGKTPHALAGQYLLQSYEKNGIDEGLASIIGAHHGRPAEVANEVAAQKYYVANYFQTEDENSPLYQKWTQAREEVIQWVLKETEFESLKTLPTLTQPGQVLMSGLVIMADWIASNEDYFPLLSVDQEEVLDEEKRIINGFQKWYKTQPWCPSLIESSNLFWKRFHFDSPNMIQSKLAELVNTSLDPGIFILEAPMGIGKTEAALLASELLAAKKRVGGIFFGLPTQATSNGIFPRIESWLESIVKDSEYTLGLRLLHGKASLNKDFDHLKQEALVYEEGAKVTVNEWFEGRKKAILDDFVVGTIDQFLLASLKQKHLALRHLGLSKKVLILDEIHACDAYMSVYLKRALRWMGAYDVPVILLSATLQSSRREAFIKSYLNGKKGASKQKITMDLPQKDVYPLITYSDGLCAKQFSDFELKESKKVIVKKIAEEDFIEIVIQLIKNEGVVGLIVNTVKRAQELGEIFQEKLGEDKVEVFHSRFIASQRIKKEDQLLQLIGKKAKRPRHKLIIGTQVIEQSLDINFDVLISDLAPMDSLLQRVGRLHRHDIEYPKAYQQAVLYVVGTDSEFKFSDSSEKVYGDYLLAKTQLALPDQLQLPQDISPLIQKVYSGLSENEQKNDLLRSLKQKYDKEIKDKDSKAQQYLLNKPIYQCKRDLSNTLIGLIKNEDSSQEEGTEFQREIKACAQVRDSLPTIEVIALKKIGTGYGLFGSSEDLSNQIDNNQVAKIIAQQTLNLPSFFAKGRLADTIIKELEEYRCQYLTNWKDQVWLKSSLALVFDEENHYQLGNYKLTYDWNLGLMWERM</sequence>
<dbReference type="NCBIfam" id="TIGR01587">
    <property type="entry name" value="cas3_core"/>
    <property type="match status" value="1"/>
</dbReference>
<evidence type="ECO:0000256" key="1">
    <source>
        <dbReference type="ARBA" id="ARBA00006847"/>
    </source>
</evidence>
<organism evidence="12 13">
    <name type="scientific">Aerococcus christensenii</name>
    <dbReference type="NCBI Taxonomy" id="87541"/>
    <lineage>
        <taxon>Bacteria</taxon>
        <taxon>Bacillati</taxon>
        <taxon>Bacillota</taxon>
        <taxon>Bacilli</taxon>
        <taxon>Lactobacillales</taxon>
        <taxon>Aerococcaceae</taxon>
        <taxon>Aerococcus</taxon>
    </lineage>
</organism>
<dbReference type="Pfam" id="PF22590">
    <property type="entry name" value="Cas3-like_C_2"/>
    <property type="match status" value="1"/>
</dbReference>
<dbReference type="GO" id="GO:0016787">
    <property type="term" value="F:hydrolase activity"/>
    <property type="evidence" value="ECO:0007669"/>
    <property type="project" value="UniProtKB-KW"/>
</dbReference>
<gene>
    <name evidence="12" type="ORF">HMPREF3187_01282</name>
</gene>
<dbReference type="InterPro" id="IPR006474">
    <property type="entry name" value="Helicase_Cas3_CRISPR-ass_core"/>
</dbReference>
<name>A0A133XUA4_9LACT</name>
<keyword evidence="5" id="KW-0547">Nucleotide-binding</keyword>
<dbReference type="Pfam" id="PF18019">
    <property type="entry name" value="Cas3_HD"/>
    <property type="match status" value="1"/>
</dbReference>
<keyword evidence="3" id="KW-0540">Nuclease</keyword>
<dbReference type="Proteomes" id="UP000070422">
    <property type="component" value="Unassembled WGS sequence"/>
</dbReference>
<evidence type="ECO:0000256" key="8">
    <source>
        <dbReference type="ARBA" id="ARBA00022840"/>
    </source>
</evidence>
<dbReference type="GO" id="GO:0046872">
    <property type="term" value="F:metal ion binding"/>
    <property type="evidence" value="ECO:0007669"/>
    <property type="project" value="UniProtKB-KW"/>
</dbReference>
<proteinExistence type="inferred from homology"/>
<dbReference type="STRING" id="87541.AWM71_06220"/>
<keyword evidence="6" id="KW-0378">Hydrolase</keyword>
<evidence type="ECO:0000259" key="10">
    <source>
        <dbReference type="PROSITE" id="PS51192"/>
    </source>
</evidence>
<evidence type="ECO:0000256" key="9">
    <source>
        <dbReference type="ARBA" id="ARBA00023118"/>
    </source>
</evidence>
<dbReference type="RefSeq" id="WP_060937037.1">
    <property type="nucleotide sequence ID" value="NZ_JASOZP010000008.1"/>
</dbReference>
<dbReference type="GO" id="GO:0004518">
    <property type="term" value="F:nuclease activity"/>
    <property type="evidence" value="ECO:0007669"/>
    <property type="project" value="UniProtKB-KW"/>
</dbReference>
<dbReference type="InterPro" id="IPR001650">
    <property type="entry name" value="Helicase_C-like"/>
</dbReference>
<dbReference type="InterPro" id="IPR006483">
    <property type="entry name" value="CRISPR-assoc_Cas3_HD"/>
</dbReference>
<dbReference type="NCBIfam" id="TIGR01596">
    <property type="entry name" value="cas3_HD"/>
    <property type="match status" value="1"/>
</dbReference>
<dbReference type="OrthoDB" id="9810236at2"/>
<dbReference type="InterPro" id="IPR054712">
    <property type="entry name" value="Cas3-like_dom"/>
</dbReference>
<dbReference type="SUPFAM" id="SSF52540">
    <property type="entry name" value="P-loop containing nucleoside triphosphate hydrolases"/>
    <property type="match status" value="1"/>
</dbReference>
<dbReference type="GO" id="GO:0005524">
    <property type="term" value="F:ATP binding"/>
    <property type="evidence" value="ECO:0007669"/>
    <property type="project" value="UniProtKB-KW"/>
</dbReference>
<evidence type="ECO:0000313" key="12">
    <source>
        <dbReference type="EMBL" id="KXB34514.1"/>
    </source>
</evidence>
<dbReference type="GO" id="GO:0003724">
    <property type="term" value="F:RNA helicase activity"/>
    <property type="evidence" value="ECO:0007669"/>
    <property type="project" value="TreeGrafter"/>
</dbReference>
<accession>A0A133XUA4</accession>
<evidence type="ECO:0000256" key="6">
    <source>
        <dbReference type="ARBA" id="ARBA00022801"/>
    </source>
</evidence>
<dbReference type="EMBL" id="LSCQ01000074">
    <property type="protein sequence ID" value="KXB34514.1"/>
    <property type="molecule type" value="Genomic_DNA"/>
</dbReference>
<comment type="similarity">
    <text evidence="1">In the N-terminal section; belongs to the CRISPR-associated nuclease Cas3-HD family.</text>
</comment>
<keyword evidence="9" id="KW-0051">Antiviral defense</keyword>
<reference evidence="12 13" key="1">
    <citation type="submission" date="2016-01" db="EMBL/GenBank/DDBJ databases">
        <authorList>
            <person name="Oliw E.H."/>
        </authorList>
    </citation>
    <scope>NUCLEOTIDE SEQUENCE [LARGE SCALE GENOMIC DNA]</scope>
    <source>
        <strain evidence="12 13">KA00635</strain>
    </source>
</reference>
<dbReference type="PANTHER" id="PTHR47963:SF9">
    <property type="entry name" value="CRISPR-ASSOCIATED ENDONUCLEASE_HELICASE CAS3"/>
    <property type="match status" value="1"/>
</dbReference>